<dbReference type="Pfam" id="PF12802">
    <property type="entry name" value="MarR_2"/>
    <property type="match status" value="1"/>
</dbReference>
<comment type="caution">
    <text evidence="6">The sequence shown here is derived from an EMBL/GenBank/DDBJ whole genome shotgun (WGS) entry which is preliminary data.</text>
</comment>
<dbReference type="InterPro" id="IPR000835">
    <property type="entry name" value="HTH_MarR-typ"/>
</dbReference>
<dbReference type="Gene3D" id="1.10.10.10">
    <property type="entry name" value="Winged helix-like DNA-binding domain superfamily/Winged helix DNA-binding domain"/>
    <property type="match status" value="1"/>
</dbReference>
<keyword evidence="2" id="KW-0238">DNA-binding</keyword>
<evidence type="ECO:0000313" key="6">
    <source>
        <dbReference type="EMBL" id="GEL25573.1"/>
    </source>
</evidence>
<dbReference type="Proteomes" id="UP000321685">
    <property type="component" value="Unassembled WGS sequence"/>
</dbReference>
<dbReference type="EMBL" id="BJVJ01000057">
    <property type="protein sequence ID" value="GEL25573.1"/>
    <property type="molecule type" value="Genomic_DNA"/>
</dbReference>
<evidence type="ECO:0000313" key="7">
    <source>
        <dbReference type="Proteomes" id="UP000321685"/>
    </source>
</evidence>
<proteinExistence type="predicted"/>
<keyword evidence="7" id="KW-1185">Reference proteome</keyword>
<protein>
    <recommendedName>
        <fullName evidence="5">HTH marR-type domain-containing protein</fullName>
    </recommendedName>
</protein>
<organism evidence="6 7">
    <name type="scientific">Pseudonocardia sulfidoxydans NBRC 16205</name>
    <dbReference type="NCBI Taxonomy" id="1223511"/>
    <lineage>
        <taxon>Bacteria</taxon>
        <taxon>Bacillati</taxon>
        <taxon>Actinomycetota</taxon>
        <taxon>Actinomycetes</taxon>
        <taxon>Pseudonocardiales</taxon>
        <taxon>Pseudonocardiaceae</taxon>
        <taxon>Pseudonocardia</taxon>
    </lineage>
</organism>
<dbReference type="PANTHER" id="PTHR33164">
    <property type="entry name" value="TRANSCRIPTIONAL REGULATOR, MARR FAMILY"/>
    <property type="match status" value="1"/>
</dbReference>
<evidence type="ECO:0000256" key="1">
    <source>
        <dbReference type="ARBA" id="ARBA00023015"/>
    </source>
</evidence>
<dbReference type="GO" id="GO:0006950">
    <property type="term" value="P:response to stress"/>
    <property type="evidence" value="ECO:0007669"/>
    <property type="project" value="TreeGrafter"/>
</dbReference>
<dbReference type="InterPro" id="IPR023187">
    <property type="entry name" value="Tscrpt_reg_MarR-type_CS"/>
</dbReference>
<dbReference type="RefSeq" id="WP_147112021.1">
    <property type="nucleotide sequence ID" value="NZ_BJVJ01000057.1"/>
</dbReference>
<dbReference type="InterPro" id="IPR036390">
    <property type="entry name" value="WH_DNA-bd_sf"/>
</dbReference>
<evidence type="ECO:0000259" key="5">
    <source>
        <dbReference type="PROSITE" id="PS50995"/>
    </source>
</evidence>
<dbReference type="GO" id="GO:0003677">
    <property type="term" value="F:DNA binding"/>
    <property type="evidence" value="ECO:0007669"/>
    <property type="project" value="UniProtKB-KW"/>
</dbReference>
<dbReference type="AlphaFoldDB" id="A0A511DMT7"/>
<sequence length="167" mass="18381">MSPSPRADRHPGSAPVGAGPAVDAWESLLRSQVAVWRLLQADDVWDSVGVHEYDVLHTLHRTADDRARIRDLHREVLLSQPSLSRLVERMAEAGLVAREPDPGDRRGTVVVLTDAGDRARRRVGARHAESIRRVVGTSLDERELRALRILCDKLRAGATDPGRVSPG</sequence>
<dbReference type="PROSITE" id="PS50995">
    <property type="entry name" value="HTH_MARR_2"/>
    <property type="match status" value="1"/>
</dbReference>
<evidence type="ECO:0000256" key="2">
    <source>
        <dbReference type="ARBA" id="ARBA00023125"/>
    </source>
</evidence>
<feature type="compositionally biased region" description="Basic and acidic residues" evidence="4">
    <location>
        <begin position="1"/>
        <end position="11"/>
    </location>
</feature>
<dbReference type="PANTHER" id="PTHR33164:SF104">
    <property type="entry name" value="TRANSCRIPTIONAL REGULATORY PROTEIN"/>
    <property type="match status" value="1"/>
</dbReference>
<dbReference type="GO" id="GO:0003700">
    <property type="term" value="F:DNA-binding transcription factor activity"/>
    <property type="evidence" value="ECO:0007669"/>
    <property type="project" value="InterPro"/>
</dbReference>
<dbReference type="SUPFAM" id="SSF46785">
    <property type="entry name" value="Winged helix' DNA-binding domain"/>
    <property type="match status" value="1"/>
</dbReference>
<dbReference type="PROSITE" id="PS01117">
    <property type="entry name" value="HTH_MARR_1"/>
    <property type="match status" value="1"/>
</dbReference>
<dbReference type="SMART" id="SM00347">
    <property type="entry name" value="HTH_MARR"/>
    <property type="match status" value="1"/>
</dbReference>
<evidence type="ECO:0000256" key="3">
    <source>
        <dbReference type="ARBA" id="ARBA00023163"/>
    </source>
</evidence>
<accession>A0A511DMT7</accession>
<dbReference type="InterPro" id="IPR039422">
    <property type="entry name" value="MarR/SlyA-like"/>
</dbReference>
<dbReference type="InterPro" id="IPR036388">
    <property type="entry name" value="WH-like_DNA-bd_sf"/>
</dbReference>
<keyword evidence="1" id="KW-0805">Transcription regulation</keyword>
<feature type="domain" description="HTH marR-type" evidence="5">
    <location>
        <begin position="21"/>
        <end position="156"/>
    </location>
</feature>
<feature type="region of interest" description="Disordered" evidence="4">
    <location>
        <begin position="1"/>
        <end position="20"/>
    </location>
</feature>
<keyword evidence="3" id="KW-0804">Transcription</keyword>
<name>A0A511DMT7_9PSEU</name>
<evidence type="ECO:0000256" key="4">
    <source>
        <dbReference type="SAM" id="MobiDB-lite"/>
    </source>
</evidence>
<dbReference type="OrthoDB" id="3178168at2"/>
<reference evidence="6 7" key="1">
    <citation type="submission" date="2019-07" db="EMBL/GenBank/DDBJ databases">
        <title>Whole genome shotgun sequence of Pseudonocardia sulfidoxydans NBRC 16205.</title>
        <authorList>
            <person name="Hosoyama A."/>
            <person name="Uohara A."/>
            <person name="Ohji S."/>
            <person name="Ichikawa N."/>
        </authorList>
    </citation>
    <scope>NUCLEOTIDE SEQUENCE [LARGE SCALE GENOMIC DNA]</scope>
    <source>
        <strain evidence="6 7">NBRC 16205</strain>
    </source>
</reference>
<gene>
    <name evidence="6" type="ORF">PSU4_45270</name>
</gene>